<evidence type="ECO:0000313" key="2">
    <source>
        <dbReference type="Proteomes" id="UP000095282"/>
    </source>
</evidence>
<dbReference type="Proteomes" id="UP000095282">
    <property type="component" value="Unplaced"/>
</dbReference>
<feature type="transmembrane region" description="Helical" evidence="1">
    <location>
        <begin position="34"/>
        <end position="52"/>
    </location>
</feature>
<dbReference type="AlphaFoldDB" id="A0A1I7UAM2"/>
<accession>A0A1I7UAM2</accession>
<reference evidence="3" key="1">
    <citation type="submission" date="2016-11" db="UniProtKB">
        <authorList>
            <consortium name="WormBaseParasite"/>
        </authorList>
    </citation>
    <scope>IDENTIFICATION</scope>
</reference>
<keyword evidence="1" id="KW-1133">Transmembrane helix</keyword>
<organism evidence="2 3">
    <name type="scientific">Caenorhabditis tropicalis</name>
    <dbReference type="NCBI Taxonomy" id="1561998"/>
    <lineage>
        <taxon>Eukaryota</taxon>
        <taxon>Metazoa</taxon>
        <taxon>Ecdysozoa</taxon>
        <taxon>Nematoda</taxon>
        <taxon>Chromadorea</taxon>
        <taxon>Rhabditida</taxon>
        <taxon>Rhabditina</taxon>
        <taxon>Rhabditomorpha</taxon>
        <taxon>Rhabditoidea</taxon>
        <taxon>Rhabditidae</taxon>
        <taxon>Peloderinae</taxon>
        <taxon>Caenorhabditis</taxon>
    </lineage>
</organism>
<dbReference type="WBParaSite" id="Csp11.Scaffold629.g16555.t1">
    <property type="protein sequence ID" value="Csp11.Scaffold629.g16555.t1"/>
    <property type="gene ID" value="Csp11.Scaffold629.g16555"/>
</dbReference>
<keyword evidence="2" id="KW-1185">Reference proteome</keyword>
<evidence type="ECO:0000256" key="1">
    <source>
        <dbReference type="SAM" id="Phobius"/>
    </source>
</evidence>
<proteinExistence type="predicted"/>
<keyword evidence="1" id="KW-0472">Membrane</keyword>
<evidence type="ECO:0000313" key="3">
    <source>
        <dbReference type="WBParaSite" id="Csp11.Scaffold629.g16555.t1"/>
    </source>
</evidence>
<protein>
    <submittedName>
        <fullName evidence="3">APP_amyloid domain-containing protein</fullName>
    </submittedName>
</protein>
<sequence length="81" mass="9355">MVIELDAITMEDYKKIRNDDVISEPVQNYGTMQVIIFISLSLIGIILVLCIARRFYLQDEYELDLERIPSVTTLSSQEKLS</sequence>
<keyword evidence="1" id="KW-0812">Transmembrane</keyword>
<name>A0A1I7UAM2_9PELO</name>
<dbReference type="eggNOG" id="ENOG502TIMV">
    <property type="taxonomic scope" value="Eukaryota"/>
</dbReference>